<dbReference type="RefSeq" id="WP_097125728.1">
    <property type="nucleotide sequence ID" value="NZ_OCNH01000001.1"/>
</dbReference>
<evidence type="ECO:0000313" key="2">
    <source>
        <dbReference type="Proteomes" id="UP000219452"/>
    </source>
</evidence>
<proteinExistence type="predicted"/>
<reference evidence="2" key="1">
    <citation type="submission" date="2017-09" db="EMBL/GenBank/DDBJ databases">
        <authorList>
            <person name="Varghese N."/>
            <person name="Submissions S."/>
        </authorList>
    </citation>
    <scope>NUCLEOTIDE SEQUENCE [LARGE SCALE GENOMIC DNA]</scope>
    <source>
        <strain evidence="2">DSM 29961</strain>
    </source>
</reference>
<dbReference type="OrthoDB" id="9811599at2"/>
<organism evidence="1 2">
    <name type="scientific">Spirosoma fluviale</name>
    <dbReference type="NCBI Taxonomy" id="1597977"/>
    <lineage>
        <taxon>Bacteria</taxon>
        <taxon>Pseudomonadati</taxon>
        <taxon>Bacteroidota</taxon>
        <taxon>Cytophagia</taxon>
        <taxon>Cytophagales</taxon>
        <taxon>Cytophagaceae</taxon>
        <taxon>Spirosoma</taxon>
    </lineage>
</organism>
<dbReference type="Proteomes" id="UP000219452">
    <property type="component" value="Unassembled WGS sequence"/>
</dbReference>
<evidence type="ECO:0000313" key="1">
    <source>
        <dbReference type="EMBL" id="SOD82564.1"/>
    </source>
</evidence>
<dbReference type="AlphaFoldDB" id="A0A286FIE3"/>
<sequence>MNNSVHGFHIPVMGLAYTIDSPFKVARFGINSVLSIVEDRLIETMRRYYYQQANEPYVPIDTTEENYRARRITDYLNLMNRTVQAQVETLKNAAFEAGSELVKYFDMLPDDSALKGLYLTMVQSNNTSEKAHLENVLRGSIQPGSIDVNIMTKVDKNNLDPDGTVIEGGSDALMALQGYLKSTLSHSSIIFSAGLNPRLFNYLENCPEFDANGIGQFDKKIVIKVSDYRSALIQGKYLAKKGVWVSEFRVESGLNCGGHAFATDGYLMGPILEEFKQKKEELVDALHSLYTHALIQKGKAVFERPHPIKLTVQGGIGTHEEDQFLHQYYGADSTGWGTPFLLVPEATTVDEDTLEKLQKAKQTDVVLSKASPLGVRFFYLKGTTSEVEKLNRIQHGRPGSPCTEKHLVTNTEFTTAPICTASHQYQKLKLAQLKSLDLPVEEYRRQAADVTEKECLCVGLSNAVSHVYGVPFLKKLHAVTICPGPNIAYFSRIASLEEMTDHIYGRTSLLDHTERPHMFLNELTQYLDYLNELFLDLDSADKKRVTYCRNFYRNLMDGIAYYRQLTPDLTRTSAARTAFSSGLSLAQERLQTLVDEFLPTLIADVV</sequence>
<name>A0A286FIE3_9BACT</name>
<gene>
    <name evidence="1" type="ORF">SAMN06269250_2183</name>
</gene>
<dbReference type="EMBL" id="OCNH01000001">
    <property type="protein sequence ID" value="SOD82564.1"/>
    <property type="molecule type" value="Genomic_DNA"/>
</dbReference>
<keyword evidence="2" id="KW-1185">Reference proteome</keyword>
<accession>A0A286FIE3</accession>
<protein>
    <submittedName>
        <fullName evidence="1">Uncharacterized protein</fullName>
    </submittedName>
</protein>